<dbReference type="CDD" id="cd01887">
    <property type="entry name" value="IF2_eIF5B"/>
    <property type="match status" value="1"/>
</dbReference>
<dbReference type="GeneID" id="33366694"/>
<dbReference type="NCBIfam" id="TIGR00231">
    <property type="entry name" value="small_GTP"/>
    <property type="match status" value="1"/>
</dbReference>
<protein>
    <recommendedName>
        <fullName evidence="7 8">Translation initiation factor IF-2, chloroplastic</fullName>
    </recommendedName>
</protein>
<dbReference type="CDD" id="cd03692">
    <property type="entry name" value="mtIF2_IVc"/>
    <property type="match status" value="1"/>
</dbReference>
<dbReference type="SUPFAM" id="SSF52540">
    <property type="entry name" value="P-loop containing nucleoside triphosphate hydrolases"/>
    <property type="match status" value="1"/>
</dbReference>
<keyword evidence="5 8" id="KW-0342">GTP-binding</keyword>
<dbReference type="InterPro" id="IPR053905">
    <property type="entry name" value="EF-G-like_DII"/>
</dbReference>
<dbReference type="Pfam" id="PF22042">
    <property type="entry name" value="EF-G_D2"/>
    <property type="match status" value="1"/>
</dbReference>
<organism evidence="10">
    <name type="scientific">Compsopogon caeruleus</name>
    <dbReference type="NCBI Taxonomy" id="31354"/>
    <lineage>
        <taxon>Eukaryota</taxon>
        <taxon>Rhodophyta</taxon>
        <taxon>Compsopogonophyceae</taxon>
        <taxon>Compsopogonales</taxon>
        <taxon>Compsopogonaceae</taxon>
        <taxon>Compsopogon</taxon>
    </lineage>
</organism>
<dbReference type="CDD" id="cd03702">
    <property type="entry name" value="IF2_mtIF2_II"/>
    <property type="match status" value="1"/>
</dbReference>
<dbReference type="GO" id="GO:0003924">
    <property type="term" value="F:GTPase activity"/>
    <property type="evidence" value="ECO:0007669"/>
    <property type="project" value="UniProtKB-UniRule"/>
</dbReference>
<dbReference type="NCBIfam" id="TIGR00487">
    <property type="entry name" value="IF-2"/>
    <property type="match status" value="1"/>
</dbReference>
<evidence type="ECO:0000256" key="3">
    <source>
        <dbReference type="ARBA" id="ARBA00022741"/>
    </source>
</evidence>
<feature type="binding site" evidence="8">
    <location>
        <begin position="280"/>
        <end position="287"/>
    </location>
    <ligand>
        <name>GTP</name>
        <dbReference type="ChEBI" id="CHEBI:37565"/>
    </ligand>
</feature>
<dbReference type="PROSITE" id="PS01176">
    <property type="entry name" value="IF2"/>
    <property type="match status" value="1"/>
</dbReference>
<keyword evidence="10" id="KW-0934">Plastid</keyword>
<evidence type="ECO:0000256" key="4">
    <source>
        <dbReference type="ARBA" id="ARBA00022917"/>
    </source>
</evidence>
<gene>
    <name evidence="8 10" type="primary">infB</name>
</gene>
<keyword evidence="10" id="KW-0150">Chloroplast</keyword>
<feature type="binding site" evidence="8">
    <location>
        <begin position="386"/>
        <end position="389"/>
    </location>
    <ligand>
        <name>GTP</name>
        <dbReference type="ChEBI" id="CHEBI:37565"/>
    </ligand>
</feature>
<dbReference type="InterPro" id="IPR005225">
    <property type="entry name" value="Small_GTP-bd"/>
</dbReference>
<dbReference type="InterPro" id="IPR009000">
    <property type="entry name" value="Transl_B-barrel_sf"/>
</dbReference>
<comment type="similarity">
    <text evidence="1 8">Belongs to the TRAFAC class translation factor GTPase superfamily. Classic translation factor GTPase family. IF-2 subfamily.</text>
</comment>
<dbReference type="Gene3D" id="3.40.50.10050">
    <property type="entry name" value="Translation initiation factor IF- 2, domain 3"/>
    <property type="match status" value="1"/>
</dbReference>
<dbReference type="InterPro" id="IPR000795">
    <property type="entry name" value="T_Tr_GTP-bd_dom"/>
</dbReference>
<evidence type="ECO:0000256" key="7">
    <source>
        <dbReference type="ARBA" id="ARBA00044105"/>
    </source>
</evidence>
<keyword evidence="4 8" id="KW-0648">Protein biosynthesis</keyword>
<keyword evidence="3 8" id="KW-0547">Nucleotide-binding</keyword>
<dbReference type="InterPro" id="IPR023115">
    <property type="entry name" value="TIF_IF2_dom3"/>
</dbReference>
<dbReference type="PRINTS" id="PR00315">
    <property type="entry name" value="ELONGATNFCT"/>
</dbReference>
<reference evidence="10" key="1">
    <citation type="submission" date="2016-11" db="EMBL/GenBank/DDBJ databases">
        <title>Chloroplast genome of compsopogon caeruleus.</title>
        <authorList>
            <person name="Nan F."/>
        </authorList>
    </citation>
    <scope>NUCLEOTIDE SEQUENCE</scope>
</reference>
<dbReference type="Pfam" id="PF11987">
    <property type="entry name" value="IF-2"/>
    <property type="match status" value="1"/>
</dbReference>
<comment type="function">
    <text evidence="6 8">One of the essential components for the initiation of protein synthesis. Protects formylmethionyl-tRNA from spontaneous hydrolysis and promotes its binding to the 30S ribosomal subunits. Also involved in the hydrolysis of GTP during the formation of the 70S ribosomal complex.</text>
</comment>
<dbReference type="AlphaFoldDB" id="A0A1Z1XAX7"/>
<evidence type="ECO:0000256" key="5">
    <source>
        <dbReference type="ARBA" id="ARBA00023134"/>
    </source>
</evidence>
<dbReference type="RefSeq" id="YP_009402664.1">
    <property type="nucleotide sequence ID" value="NC_035350.1"/>
</dbReference>
<dbReference type="GO" id="GO:0005525">
    <property type="term" value="F:GTP binding"/>
    <property type="evidence" value="ECO:0007669"/>
    <property type="project" value="UniProtKB-KW"/>
</dbReference>
<dbReference type="Gene3D" id="2.40.30.10">
    <property type="entry name" value="Translation factors"/>
    <property type="match status" value="2"/>
</dbReference>
<dbReference type="SUPFAM" id="SSF52156">
    <property type="entry name" value="Initiation factor IF2/eIF5b, domain 3"/>
    <property type="match status" value="1"/>
</dbReference>
<dbReference type="InterPro" id="IPR027417">
    <property type="entry name" value="P-loop_NTPase"/>
</dbReference>
<dbReference type="InterPro" id="IPR000178">
    <property type="entry name" value="TF_IF2_bacterial-like"/>
</dbReference>
<dbReference type="GO" id="GO:0009507">
    <property type="term" value="C:chloroplast"/>
    <property type="evidence" value="ECO:0007669"/>
    <property type="project" value="UniProtKB-SubCell"/>
</dbReference>
<name>A0A1Z1XAX7_9RHOD</name>
<comment type="caution">
    <text evidence="8">Lacks conserved residue(s) required for the propagation of feature annotation.</text>
</comment>
<dbReference type="InterPro" id="IPR044145">
    <property type="entry name" value="IF2_II"/>
</dbReference>
<geneLocation type="chloroplast" evidence="10"/>
<dbReference type="PANTHER" id="PTHR43381:SF5">
    <property type="entry name" value="TR-TYPE G DOMAIN-CONTAINING PROTEIN"/>
    <property type="match status" value="1"/>
</dbReference>
<evidence type="ECO:0000256" key="6">
    <source>
        <dbReference type="ARBA" id="ARBA00025162"/>
    </source>
</evidence>
<accession>A0A1Z1XAX7</accession>
<dbReference type="InterPro" id="IPR015760">
    <property type="entry name" value="TIF_IF2"/>
</dbReference>
<keyword evidence="2 8" id="KW-0396">Initiation factor</keyword>
<evidence type="ECO:0000256" key="1">
    <source>
        <dbReference type="ARBA" id="ARBA00007733"/>
    </source>
</evidence>
<dbReference type="GO" id="GO:0005829">
    <property type="term" value="C:cytosol"/>
    <property type="evidence" value="ECO:0007669"/>
    <property type="project" value="TreeGrafter"/>
</dbReference>
<comment type="subcellular location">
    <subcellularLocation>
        <location evidence="8">Plastid</location>
        <location evidence="8">Chloroplast</location>
    </subcellularLocation>
</comment>
<evidence type="ECO:0000256" key="8">
    <source>
        <dbReference type="HAMAP-Rule" id="MF_00100"/>
    </source>
</evidence>
<dbReference type="EMBL" id="KY083067">
    <property type="protein sequence ID" value="ARX96020.1"/>
    <property type="molecule type" value="Genomic_DNA"/>
</dbReference>
<dbReference type="FunFam" id="3.40.50.10050:FF:000001">
    <property type="entry name" value="Translation initiation factor IF-2"/>
    <property type="match status" value="1"/>
</dbReference>
<dbReference type="InterPro" id="IPR036925">
    <property type="entry name" value="TIF_IF2_dom3_sf"/>
</dbReference>
<dbReference type="GO" id="GO:0003743">
    <property type="term" value="F:translation initiation factor activity"/>
    <property type="evidence" value="ECO:0007669"/>
    <property type="project" value="UniProtKB-UniRule"/>
</dbReference>
<evidence type="ECO:0000256" key="2">
    <source>
        <dbReference type="ARBA" id="ARBA00022540"/>
    </source>
</evidence>
<dbReference type="PROSITE" id="PS51722">
    <property type="entry name" value="G_TR_2"/>
    <property type="match status" value="1"/>
</dbReference>
<dbReference type="Gene3D" id="3.40.50.300">
    <property type="entry name" value="P-loop containing nucleotide triphosphate hydrolases"/>
    <property type="match status" value="1"/>
</dbReference>
<dbReference type="SUPFAM" id="SSF50447">
    <property type="entry name" value="Translation proteins"/>
    <property type="match status" value="2"/>
</dbReference>
<evidence type="ECO:0000259" key="9">
    <source>
        <dbReference type="PROSITE" id="PS51722"/>
    </source>
</evidence>
<dbReference type="FunFam" id="2.40.30.10:FF:000008">
    <property type="entry name" value="Translation initiation factor IF-2"/>
    <property type="match status" value="1"/>
</dbReference>
<dbReference type="PANTHER" id="PTHR43381">
    <property type="entry name" value="TRANSLATION INITIATION FACTOR IF-2-RELATED"/>
    <property type="match status" value="1"/>
</dbReference>
<proteinExistence type="inferred from homology"/>
<feature type="binding site" evidence="8">
    <location>
        <begin position="332"/>
        <end position="336"/>
    </location>
    <ligand>
        <name>GTP</name>
        <dbReference type="ChEBI" id="CHEBI:37565"/>
    </ligand>
</feature>
<evidence type="ECO:0000313" key="10">
    <source>
        <dbReference type="EMBL" id="ARX96020.1"/>
    </source>
</evidence>
<feature type="domain" description="Tr-type G" evidence="9">
    <location>
        <begin position="271"/>
        <end position="444"/>
    </location>
</feature>
<dbReference type="Pfam" id="PF00009">
    <property type="entry name" value="GTP_EFTU"/>
    <property type="match status" value="1"/>
</dbReference>
<dbReference type="HAMAP" id="MF_00100_B">
    <property type="entry name" value="IF_2_B"/>
    <property type="match status" value="1"/>
</dbReference>
<dbReference type="FunFam" id="3.40.50.300:FF:000019">
    <property type="entry name" value="Translation initiation factor IF-2"/>
    <property type="match status" value="1"/>
</dbReference>
<sequence length="773" mass="87607">MKKYKLKIIIKMDNRSIKINRSINSILELKQPMIIYKVNIKEIFIYNLKEPKILETISPSIIPNTFNVDTTLNITKNEKKYKNFERSEEILEIKKSKTKVKKRIKSKIDLHEEDDNFNDLEINKNNNQTNDKLMLSLMRPARPENKNPEITYQSKQIKSINKNRNINNNLNRIKEDKNNVELISPEKIYLESAVTIKQFAEISMISPQEIIKFLFLKGKLATLNDIINKDIALEIGEKFGIEIIFKSINNNHLLSKNSYIIDQLDLDQLVDRPPIVTIMGHVDHGKTTLIDSIRKTRSKLVDKEKGGITQLIGAYQVEILYKNELKKITFLDTPGHEAFIGMRARGVQITDISILVIAADDGIKPQTKEAIEYLQKKGIPIIVAITKIDKPSANIEKLKKDLTNYNLISEDWGGNTPIIPVNALTAENIDTLLEVILITAEIYNFKANLNKKAKGTIIESYIDRTQGPIATVLVQNGTIKVGDIIVAGDSFGKIRVINDDNNNKILEAGPSSPIKVCGLSKIAPIGESFKICDTEKEAKDMVNIFNISHSKDNTLFFNISYEYKKQNNEKCLRVIVKTNTQGSIEAILYSFSTIPQNLINLQIINISTGEITENDVELAYSSKSWLIGFNTTLAPGTKQCAEKKSIKISEYNIIYNLIEDTVQRMEDLLDPNYTEEEIGSSEVKNIFSLSKGVIAGCYISSGKLKKDSWIHIIRNNKIIHKGILESLKKIKEDAKEVEAGLECGVFINDFQDWAIGDIIKCFNLIKQKKSLIE</sequence>